<dbReference type="OrthoDB" id="8526323at2"/>
<dbReference type="RefSeq" id="WP_121168811.1">
    <property type="nucleotide sequence ID" value="NZ_RAPE01000006.1"/>
</dbReference>
<dbReference type="InterPro" id="IPR036411">
    <property type="entry name" value="TorD-like_sf"/>
</dbReference>
<dbReference type="Proteomes" id="UP000281128">
    <property type="component" value="Unassembled WGS sequence"/>
</dbReference>
<dbReference type="PANTHER" id="PTHR34227">
    <property type="entry name" value="CHAPERONE PROTEIN YCDY"/>
    <property type="match status" value="1"/>
</dbReference>
<sequence length="207" mass="22034">MMDTAPRPAIAAEEEGRAALYELLASLLSAPPDSPALRTLAAMTGGSAQLGHALAELAGAAAQTDARTVEREYNTLFIGLGRGEILPFASVYRDGHLNGQSLSRLRGDMNALGIERAPGQGEPEDHAATLFAIMAGLVRGQFAAGREPETQRRFFDRHIIPWTAQFLTDLEAAGAGGFYGPVARLGQVFLQVEGEAFRLTADDRGAR</sequence>
<gene>
    <name evidence="2" type="ORF">D6850_17015</name>
</gene>
<evidence type="ECO:0000313" key="3">
    <source>
        <dbReference type="Proteomes" id="UP000281128"/>
    </source>
</evidence>
<evidence type="ECO:0000313" key="2">
    <source>
        <dbReference type="EMBL" id="RKF12659.1"/>
    </source>
</evidence>
<dbReference type="Pfam" id="PF02613">
    <property type="entry name" value="Nitrate_red_del"/>
    <property type="match status" value="1"/>
</dbReference>
<accession>A0A3A8AUR9</accession>
<dbReference type="InterPro" id="IPR020945">
    <property type="entry name" value="DMSO/NO3_reduct_chaperone"/>
</dbReference>
<organism evidence="2 3">
    <name type="scientific">Roseovarius spongiae</name>
    <dbReference type="NCBI Taxonomy" id="2320272"/>
    <lineage>
        <taxon>Bacteria</taxon>
        <taxon>Pseudomonadati</taxon>
        <taxon>Pseudomonadota</taxon>
        <taxon>Alphaproteobacteria</taxon>
        <taxon>Rhodobacterales</taxon>
        <taxon>Roseobacteraceae</taxon>
        <taxon>Roseovarius</taxon>
    </lineage>
</organism>
<evidence type="ECO:0000256" key="1">
    <source>
        <dbReference type="ARBA" id="ARBA00023186"/>
    </source>
</evidence>
<keyword evidence="1" id="KW-0143">Chaperone</keyword>
<dbReference type="Gene3D" id="1.10.3480.10">
    <property type="entry name" value="TorD-like"/>
    <property type="match status" value="1"/>
</dbReference>
<proteinExistence type="predicted"/>
<name>A0A3A8AUR9_9RHOB</name>
<dbReference type="SUPFAM" id="SSF89155">
    <property type="entry name" value="TorD-like"/>
    <property type="match status" value="1"/>
</dbReference>
<comment type="caution">
    <text evidence="2">The sequence shown here is derived from an EMBL/GenBank/DDBJ whole genome shotgun (WGS) entry which is preliminary data.</text>
</comment>
<keyword evidence="3" id="KW-1185">Reference proteome</keyword>
<dbReference type="EMBL" id="RAPE01000006">
    <property type="protein sequence ID" value="RKF12659.1"/>
    <property type="molecule type" value="Genomic_DNA"/>
</dbReference>
<protein>
    <submittedName>
        <fullName evidence="2">Molecular chaperone TorD</fullName>
    </submittedName>
</protein>
<dbReference type="InterPro" id="IPR050289">
    <property type="entry name" value="TorD/DmsD_chaperones"/>
</dbReference>
<dbReference type="AlphaFoldDB" id="A0A3A8AUR9"/>
<reference evidence="2 3" key="1">
    <citation type="submission" date="2018-09" db="EMBL/GenBank/DDBJ databases">
        <title>Roseovarius spongiae sp. nov., isolated from a marine sponge.</title>
        <authorList>
            <person name="Zhuang L."/>
            <person name="Luo L."/>
        </authorList>
    </citation>
    <scope>NUCLEOTIDE SEQUENCE [LARGE SCALE GENOMIC DNA]</scope>
    <source>
        <strain evidence="2 3">HN-E21</strain>
    </source>
</reference>
<dbReference type="PANTHER" id="PTHR34227:SF1">
    <property type="entry name" value="DIMETHYL SULFOXIDE REDUCTASE CHAPERONE-RELATED"/>
    <property type="match status" value="1"/>
</dbReference>